<sequence>MAQGGDDFKTSMQNIKVCAEGLRKEAIFKANYSRIDNVEEKFQNYLEEVTAKSIFNEMYFCRIRMKFYGDKMMFFYLEVSENGQEKAIWPVKITWKVEIIDENNAENTKKVLVLGELSSLYNKPKEGLASHSNDWISVSLEKIISSGLISENSVTVKWSALVEPILMDNFLYRFEKLVKSAEDKIDFFHKHLQEVKHDVSWASSSTTDHECGVSKINSELPDVNQKLDELLERLKLMDSYLKSFSNNNGLISSLNTT</sequence>
<proteinExistence type="predicted"/>
<dbReference type="OrthoDB" id="6082671at2759"/>
<dbReference type="Proteomes" id="UP001165740">
    <property type="component" value="Chromosome 16"/>
</dbReference>
<dbReference type="AlphaFoldDB" id="A0A9W2Z4M5"/>
<dbReference type="RefSeq" id="XP_055869999.1">
    <property type="nucleotide sequence ID" value="XM_056014024.1"/>
</dbReference>
<organism evidence="1 2">
    <name type="scientific">Biomphalaria glabrata</name>
    <name type="common">Bloodfluke planorb</name>
    <name type="synonym">Freshwater snail</name>
    <dbReference type="NCBI Taxonomy" id="6526"/>
    <lineage>
        <taxon>Eukaryota</taxon>
        <taxon>Metazoa</taxon>
        <taxon>Spiralia</taxon>
        <taxon>Lophotrochozoa</taxon>
        <taxon>Mollusca</taxon>
        <taxon>Gastropoda</taxon>
        <taxon>Heterobranchia</taxon>
        <taxon>Euthyneura</taxon>
        <taxon>Panpulmonata</taxon>
        <taxon>Hygrophila</taxon>
        <taxon>Lymnaeoidea</taxon>
        <taxon>Planorbidae</taxon>
        <taxon>Biomphalaria</taxon>
    </lineage>
</organism>
<keyword evidence="1" id="KW-1185">Reference proteome</keyword>
<evidence type="ECO:0000313" key="3">
    <source>
        <dbReference type="RefSeq" id="XP_055869999.1"/>
    </source>
</evidence>
<protein>
    <submittedName>
        <fullName evidence="2 3">Uncharacterized protein LOC129923378</fullName>
    </submittedName>
</protein>
<dbReference type="GeneID" id="129923378"/>
<reference evidence="2 3" key="1">
    <citation type="submission" date="2025-04" db="UniProtKB">
        <authorList>
            <consortium name="RefSeq"/>
        </authorList>
    </citation>
    <scope>IDENTIFICATION</scope>
</reference>
<dbReference type="RefSeq" id="XP_055869998.1">
    <property type="nucleotide sequence ID" value="XM_056014023.1"/>
</dbReference>
<gene>
    <name evidence="2 3" type="primary">LOC129923378</name>
</gene>
<accession>A0A9W2Z4M5</accession>
<name>A0A9W2Z4M5_BIOGL</name>
<evidence type="ECO:0000313" key="1">
    <source>
        <dbReference type="Proteomes" id="UP001165740"/>
    </source>
</evidence>
<evidence type="ECO:0000313" key="2">
    <source>
        <dbReference type="RefSeq" id="XP_055869998.1"/>
    </source>
</evidence>